<dbReference type="GO" id="GO:0032259">
    <property type="term" value="P:methylation"/>
    <property type="evidence" value="ECO:0007669"/>
    <property type="project" value="UniProtKB-KW"/>
</dbReference>
<gene>
    <name evidence="1" type="ORF">I6N98_17605</name>
</gene>
<protein>
    <submittedName>
        <fullName evidence="1">Class I SAM-dependent methyltransferase</fullName>
    </submittedName>
</protein>
<dbReference type="SUPFAM" id="SSF53335">
    <property type="entry name" value="S-adenosyl-L-methionine-dependent methyltransferases"/>
    <property type="match status" value="1"/>
</dbReference>
<dbReference type="Pfam" id="PF13578">
    <property type="entry name" value="Methyltransf_24"/>
    <property type="match status" value="1"/>
</dbReference>
<keyword evidence="1" id="KW-0489">Methyltransferase</keyword>
<dbReference type="KEGG" id="snan:I6N98_17605"/>
<dbReference type="InterPro" id="IPR029063">
    <property type="entry name" value="SAM-dependent_MTases_sf"/>
</dbReference>
<dbReference type="Proteomes" id="UP000596063">
    <property type="component" value="Chromosome"/>
</dbReference>
<accession>A0A7T4R0E3</accession>
<organism evidence="1 2">
    <name type="scientific">Spongiibacter nanhainus</name>
    <dbReference type="NCBI Taxonomy" id="2794344"/>
    <lineage>
        <taxon>Bacteria</taxon>
        <taxon>Pseudomonadati</taxon>
        <taxon>Pseudomonadota</taxon>
        <taxon>Gammaproteobacteria</taxon>
        <taxon>Cellvibrionales</taxon>
        <taxon>Spongiibacteraceae</taxon>
        <taxon>Spongiibacter</taxon>
    </lineage>
</organism>
<evidence type="ECO:0000313" key="1">
    <source>
        <dbReference type="EMBL" id="QQD18129.1"/>
    </source>
</evidence>
<name>A0A7T4R0E3_9GAMM</name>
<evidence type="ECO:0000313" key="2">
    <source>
        <dbReference type="Proteomes" id="UP000596063"/>
    </source>
</evidence>
<dbReference type="Gene3D" id="3.40.50.150">
    <property type="entry name" value="Vaccinia Virus protein VP39"/>
    <property type="match status" value="1"/>
</dbReference>
<keyword evidence="1" id="KW-0808">Transferase</keyword>
<reference evidence="1 2" key="1">
    <citation type="submission" date="2020-12" db="EMBL/GenBank/DDBJ databases">
        <authorList>
            <person name="Shan Y."/>
        </authorList>
    </citation>
    <scope>NUCLEOTIDE SEQUENCE [LARGE SCALE GENOMIC DNA]</scope>
    <source>
        <strain evidence="2">csc3.9</strain>
    </source>
</reference>
<sequence length="209" mass="23023">MSTLPTHIGQVEMAEVKGFLADDEAEALYRHGLASAPMGAVLEVGSYCGKSTLYLALACKAHNSVVYAVDHHVGSEEHQPGEMFHDPDLFNANDQHFDSFAEFRRNVRRSGLSDWVVPLVAPSTVCARHWQTPLAMCFIDGGHSLDAALSDYRCWSDRVMRGGILAIHDLYPEPELGGQAPIAIYRLALASGLYEEVERVNSLGVLRKR</sequence>
<keyword evidence="2" id="KW-1185">Reference proteome</keyword>
<dbReference type="EMBL" id="CP066167">
    <property type="protein sequence ID" value="QQD18129.1"/>
    <property type="molecule type" value="Genomic_DNA"/>
</dbReference>
<proteinExistence type="predicted"/>
<dbReference type="AlphaFoldDB" id="A0A7T4R0E3"/>
<dbReference type="GO" id="GO:0008168">
    <property type="term" value="F:methyltransferase activity"/>
    <property type="evidence" value="ECO:0007669"/>
    <property type="project" value="UniProtKB-KW"/>
</dbReference>
<dbReference type="RefSeq" id="WP_198569627.1">
    <property type="nucleotide sequence ID" value="NZ_CP066167.1"/>
</dbReference>